<dbReference type="InterPro" id="IPR003593">
    <property type="entry name" value="AAA+_ATPase"/>
</dbReference>
<dbReference type="EMBL" id="JNVM01000016">
    <property type="protein sequence ID" value="KEQ24320.1"/>
    <property type="molecule type" value="Genomic_DNA"/>
</dbReference>
<protein>
    <submittedName>
        <fullName evidence="5">Spermidine/putrescine ABC transporter ATP-binding protein</fullName>
    </submittedName>
</protein>
<dbReference type="PROSITE" id="PS50893">
    <property type="entry name" value="ABC_TRANSPORTER_2"/>
    <property type="match status" value="1"/>
</dbReference>
<dbReference type="AlphaFoldDB" id="A0A081P0U7"/>
<dbReference type="SMART" id="SM00382">
    <property type="entry name" value="AAA"/>
    <property type="match status" value="1"/>
</dbReference>
<evidence type="ECO:0000256" key="3">
    <source>
        <dbReference type="ARBA" id="ARBA00022840"/>
    </source>
</evidence>
<keyword evidence="6" id="KW-1185">Reference proteome</keyword>
<dbReference type="eggNOG" id="COG1116">
    <property type="taxonomic scope" value="Bacteria"/>
</dbReference>
<proteinExistence type="predicted"/>
<organism evidence="5 6">
    <name type="scientific">Paenibacillus tyrfis</name>
    <dbReference type="NCBI Taxonomy" id="1501230"/>
    <lineage>
        <taxon>Bacteria</taxon>
        <taxon>Bacillati</taxon>
        <taxon>Bacillota</taxon>
        <taxon>Bacilli</taxon>
        <taxon>Bacillales</taxon>
        <taxon>Paenibacillaceae</taxon>
        <taxon>Paenibacillus</taxon>
    </lineage>
</organism>
<name>A0A081P0U7_9BACL</name>
<dbReference type="Gene3D" id="3.40.50.300">
    <property type="entry name" value="P-loop containing nucleotide triphosphate hydrolases"/>
    <property type="match status" value="1"/>
</dbReference>
<keyword evidence="2" id="KW-0547">Nucleotide-binding</keyword>
<evidence type="ECO:0000256" key="2">
    <source>
        <dbReference type="ARBA" id="ARBA00022741"/>
    </source>
</evidence>
<dbReference type="PANTHER" id="PTHR42788">
    <property type="entry name" value="TAURINE IMPORT ATP-BINDING PROTEIN-RELATED"/>
    <property type="match status" value="1"/>
</dbReference>
<gene>
    <name evidence="5" type="ORF">ET33_08495</name>
</gene>
<dbReference type="GO" id="GO:0016887">
    <property type="term" value="F:ATP hydrolysis activity"/>
    <property type="evidence" value="ECO:0007669"/>
    <property type="project" value="InterPro"/>
</dbReference>
<reference evidence="5 6" key="1">
    <citation type="submission" date="2014-06" db="EMBL/GenBank/DDBJ databases">
        <title>Draft genome sequence of Paenibacillus sp. MSt1.</title>
        <authorList>
            <person name="Aw Y.K."/>
            <person name="Ong K.S."/>
            <person name="Gan H.M."/>
            <person name="Lee S.M."/>
        </authorList>
    </citation>
    <scope>NUCLEOTIDE SEQUENCE [LARGE SCALE GENOMIC DNA]</scope>
    <source>
        <strain evidence="5 6">MSt1</strain>
    </source>
</reference>
<dbReference type="RefSeq" id="WP_036685381.1">
    <property type="nucleotide sequence ID" value="NZ_FYEP01000009.1"/>
</dbReference>
<accession>A0A081P0U7</accession>
<dbReference type="InterPro" id="IPR050166">
    <property type="entry name" value="ABC_transporter_ATP-bind"/>
</dbReference>
<dbReference type="GO" id="GO:0005524">
    <property type="term" value="F:ATP binding"/>
    <property type="evidence" value="ECO:0007669"/>
    <property type="project" value="UniProtKB-KW"/>
</dbReference>
<dbReference type="InterPro" id="IPR027417">
    <property type="entry name" value="P-loop_NTPase"/>
</dbReference>
<dbReference type="SUPFAM" id="SSF52540">
    <property type="entry name" value="P-loop containing nucleoside triphosphate hydrolases"/>
    <property type="match status" value="1"/>
</dbReference>
<dbReference type="Pfam" id="PF00005">
    <property type="entry name" value="ABC_tran"/>
    <property type="match status" value="1"/>
</dbReference>
<dbReference type="Proteomes" id="UP000028123">
    <property type="component" value="Unassembled WGS sequence"/>
</dbReference>
<keyword evidence="3 5" id="KW-0067">ATP-binding</keyword>
<evidence type="ECO:0000256" key="1">
    <source>
        <dbReference type="ARBA" id="ARBA00022448"/>
    </source>
</evidence>
<dbReference type="CDD" id="cd03293">
    <property type="entry name" value="ABC_NrtD_SsuB_transporters"/>
    <property type="match status" value="1"/>
</dbReference>
<dbReference type="InterPro" id="IPR017871">
    <property type="entry name" value="ABC_transporter-like_CS"/>
</dbReference>
<evidence type="ECO:0000313" key="6">
    <source>
        <dbReference type="Proteomes" id="UP000028123"/>
    </source>
</evidence>
<feature type="domain" description="ABC transporter" evidence="4">
    <location>
        <begin position="4"/>
        <end position="235"/>
    </location>
</feature>
<sequence length="266" mass="29141">MYAVELDGVSQVYVNRKGAYVALQDVQLAIAPGEFVSLIGPSGCGKTTVLSLISGLLTPTSGTVRVFGEPIQKPTPKVGYMLQQDYLFPWRTIFENASIGLELLGRLNAASRQYVLDLLEEMGLGGYADRYPHQLSGGMRQRVALVRTLAAEPDILLLDEPFSALDYQTKLQLEDLISVTLKARGKTAVLVTHDITEAIAMSDRIVVLQPNPGRVLTEAIVPEDIREAQPLHAREIGGFHELFRELWGRFEQMDGKGGGGHGPEEI</sequence>
<evidence type="ECO:0000313" key="5">
    <source>
        <dbReference type="EMBL" id="KEQ24320.1"/>
    </source>
</evidence>
<evidence type="ECO:0000259" key="4">
    <source>
        <dbReference type="PROSITE" id="PS50893"/>
    </source>
</evidence>
<dbReference type="InterPro" id="IPR003439">
    <property type="entry name" value="ABC_transporter-like_ATP-bd"/>
</dbReference>
<dbReference type="OrthoDB" id="18967at2"/>
<keyword evidence="1" id="KW-0813">Transport</keyword>
<comment type="caution">
    <text evidence="5">The sequence shown here is derived from an EMBL/GenBank/DDBJ whole genome shotgun (WGS) entry which is preliminary data.</text>
</comment>
<dbReference type="PANTHER" id="PTHR42788:SF21">
    <property type="entry name" value="ABC TRANSPORTER ATP-BINDING PROTEIN"/>
    <property type="match status" value="1"/>
</dbReference>
<dbReference type="PROSITE" id="PS00211">
    <property type="entry name" value="ABC_TRANSPORTER_1"/>
    <property type="match status" value="1"/>
</dbReference>